<feature type="domain" description="Glycine-rich" evidence="2">
    <location>
        <begin position="119"/>
        <end position="339"/>
    </location>
</feature>
<name>A0A120MK74_ANAPI</name>
<organism evidence="4 6">
    <name type="scientific">Anaerotignum propionicum DSM 1682</name>
    <dbReference type="NCBI Taxonomy" id="991789"/>
    <lineage>
        <taxon>Bacteria</taxon>
        <taxon>Bacillati</taxon>
        <taxon>Bacillota</taxon>
        <taxon>Clostridia</taxon>
        <taxon>Lachnospirales</taxon>
        <taxon>Anaerotignaceae</taxon>
        <taxon>Anaerotignum</taxon>
    </lineage>
</organism>
<dbReference type="EMBL" id="CP014223">
    <property type="protein sequence ID" value="AMJ40391.1"/>
    <property type="molecule type" value="Genomic_DNA"/>
</dbReference>
<evidence type="ECO:0000313" key="5">
    <source>
        <dbReference type="Proteomes" id="UP000068026"/>
    </source>
</evidence>
<reference evidence="5" key="2">
    <citation type="submission" date="2016-01" db="EMBL/GenBank/DDBJ databases">
        <authorList>
            <person name="Poehlein A."/>
            <person name="Schlien K."/>
            <person name="Gottschalk G."/>
            <person name="Buckel W."/>
            <person name="Daniel R."/>
        </authorList>
    </citation>
    <scope>NUCLEOTIDE SEQUENCE [LARGE SCALE GENOMIC DNA]</scope>
    <source>
        <strain evidence="5">X2</strain>
    </source>
</reference>
<reference evidence="4" key="4">
    <citation type="submission" date="2016-11" db="EMBL/GenBank/DDBJ databases">
        <authorList>
            <person name="Varghese N."/>
            <person name="Submissions S."/>
        </authorList>
    </citation>
    <scope>NUCLEOTIDE SEQUENCE</scope>
    <source>
        <strain evidence="4">DSM 1682</strain>
    </source>
</reference>
<dbReference type="PRINTS" id="PR01228">
    <property type="entry name" value="EGGSHELL"/>
</dbReference>
<feature type="region of interest" description="Disordered" evidence="1">
    <location>
        <begin position="229"/>
        <end position="269"/>
    </location>
</feature>
<dbReference type="Proteomes" id="UP000068026">
    <property type="component" value="Chromosome"/>
</dbReference>
<evidence type="ECO:0000313" key="4">
    <source>
        <dbReference type="EMBL" id="SHE43393.1"/>
    </source>
</evidence>
<evidence type="ECO:0000256" key="1">
    <source>
        <dbReference type="SAM" id="MobiDB-lite"/>
    </source>
</evidence>
<gene>
    <name evidence="3" type="ORF">CPRO_07900</name>
    <name evidence="4" type="ORF">SAMN02745151_00691</name>
</gene>
<reference evidence="3 5" key="1">
    <citation type="journal article" date="2016" name="Genome Announc.">
        <title>Complete Genome Sequence of the Amino Acid-Fermenting Clostridium propionicum X2 (DSM 1682).</title>
        <authorList>
            <person name="Poehlein A."/>
            <person name="Schlien K."/>
            <person name="Chowdhury N.P."/>
            <person name="Gottschalk G."/>
            <person name="Buckel W."/>
            <person name="Daniel R."/>
        </authorList>
    </citation>
    <scope>NUCLEOTIDE SEQUENCE [LARGE SCALE GENOMIC DNA]</scope>
    <source>
        <strain evidence="3 5">X2</strain>
    </source>
</reference>
<dbReference type="Pfam" id="PF21722">
    <property type="entry name" value="Gly_rich_2"/>
    <property type="match status" value="1"/>
</dbReference>
<protein>
    <recommendedName>
        <fullName evidence="2">Glycine-rich domain-containing protein</fullName>
    </recommendedName>
</protein>
<dbReference type="EMBL" id="FQUA01000002">
    <property type="protein sequence ID" value="SHE43393.1"/>
    <property type="molecule type" value="Genomic_DNA"/>
</dbReference>
<dbReference type="KEGG" id="cpro:CPRO_07900"/>
<proteinExistence type="predicted"/>
<keyword evidence="5" id="KW-1185">Reference proteome</keyword>
<evidence type="ECO:0000259" key="2">
    <source>
        <dbReference type="Pfam" id="PF21722"/>
    </source>
</evidence>
<accession>A0A120MK74</accession>
<sequence>MGLWGFGKKVISDAIGKSYLMPLDTLVSAKLLCRGFTGNTFTITHTSGAYPPVLLQLTNNDLTIGQYKAVLVPLPLGAYTVKVDVGGTIVNATANLATMGTLYTLSYSSYEVIGTFYSNSTFTVPAGVTTIYVTAVGGGGGGGYGGGTGDDANGGGGGGGGAGSYILQKAYTITAGSSIAITVGKGGAPYTSGTSTVVGGLVTLSGGAAGSNGQSGGSSYENRCQGGAGGGVGGRGGDGGLESYGTGSSGSSGGTGGGSGGAGSRGGGGGGGAGGISLTGAIGGGGYGGAGGNGDRYTPAESGRDGTYPGAGGGGGGGAGYRYQVSGSGGKGADGFVRISKGIVVS</sequence>
<dbReference type="Proteomes" id="UP000184204">
    <property type="component" value="Unassembled WGS sequence"/>
</dbReference>
<dbReference type="AlphaFoldDB" id="A0A120MK74"/>
<dbReference type="RefSeq" id="WP_066048032.1">
    <property type="nucleotide sequence ID" value="NZ_CP014223.1"/>
</dbReference>
<reference evidence="6" key="3">
    <citation type="submission" date="2016-11" db="EMBL/GenBank/DDBJ databases">
        <authorList>
            <person name="Jaros S."/>
            <person name="Januszkiewicz K."/>
            <person name="Wedrychowicz H."/>
        </authorList>
    </citation>
    <scope>NUCLEOTIDE SEQUENCE [LARGE SCALE GENOMIC DNA]</scope>
    <source>
        <strain evidence="6">DSM 1682</strain>
    </source>
</reference>
<evidence type="ECO:0000313" key="3">
    <source>
        <dbReference type="EMBL" id="AMJ40391.1"/>
    </source>
</evidence>
<evidence type="ECO:0000313" key="6">
    <source>
        <dbReference type="Proteomes" id="UP000184204"/>
    </source>
</evidence>
<dbReference type="InterPro" id="IPR049304">
    <property type="entry name" value="Gly_rich_dom"/>
</dbReference>